<dbReference type="Pfam" id="PF00096">
    <property type="entry name" value="zf-C2H2"/>
    <property type="match status" value="1"/>
</dbReference>
<dbReference type="PROSITE" id="PS00028">
    <property type="entry name" value="ZINC_FINGER_C2H2_1"/>
    <property type="match status" value="1"/>
</dbReference>
<organism evidence="4 5">
    <name type="scientific">Gomphillus americanus</name>
    <dbReference type="NCBI Taxonomy" id="1940652"/>
    <lineage>
        <taxon>Eukaryota</taxon>
        <taxon>Fungi</taxon>
        <taxon>Dikarya</taxon>
        <taxon>Ascomycota</taxon>
        <taxon>Pezizomycotina</taxon>
        <taxon>Lecanoromycetes</taxon>
        <taxon>OSLEUM clade</taxon>
        <taxon>Ostropomycetidae</taxon>
        <taxon>Ostropales</taxon>
        <taxon>Graphidaceae</taxon>
        <taxon>Gomphilloideae</taxon>
        <taxon>Gomphillus</taxon>
    </lineage>
</organism>
<evidence type="ECO:0000313" key="5">
    <source>
        <dbReference type="Proteomes" id="UP000664169"/>
    </source>
</evidence>
<feature type="compositionally biased region" description="Acidic residues" evidence="2">
    <location>
        <begin position="540"/>
        <end position="562"/>
    </location>
</feature>
<feature type="compositionally biased region" description="Polar residues" evidence="2">
    <location>
        <begin position="419"/>
        <end position="434"/>
    </location>
</feature>
<keyword evidence="5" id="KW-1185">Reference proteome</keyword>
<dbReference type="OrthoDB" id="7295497at2759"/>
<evidence type="ECO:0000256" key="1">
    <source>
        <dbReference type="PROSITE-ProRule" id="PRU00042"/>
    </source>
</evidence>
<gene>
    <name evidence="4" type="ORF">GOMPHAMPRED_003047</name>
</gene>
<feature type="region of interest" description="Disordered" evidence="2">
    <location>
        <begin position="334"/>
        <end position="578"/>
    </location>
</feature>
<evidence type="ECO:0000313" key="4">
    <source>
        <dbReference type="EMBL" id="CAF9905127.1"/>
    </source>
</evidence>
<dbReference type="Gene3D" id="3.30.160.60">
    <property type="entry name" value="Classic Zinc Finger"/>
    <property type="match status" value="1"/>
</dbReference>
<dbReference type="SMART" id="SM00355">
    <property type="entry name" value="ZnF_C2H2"/>
    <property type="match status" value="3"/>
</dbReference>
<dbReference type="EMBL" id="CAJPDQ010000002">
    <property type="protein sequence ID" value="CAF9905127.1"/>
    <property type="molecule type" value="Genomic_DNA"/>
</dbReference>
<feature type="compositionally biased region" description="Polar residues" evidence="2">
    <location>
        <begin position="515"/>
        <end position="527"/>
    </location>
</feature>
<evidence type="ECO:0000259" key="3">
    <source>
        <dbReference type="PROSITE" id="PS50157"/>
    </source>
</evidence>
<feature type="domain" description="C2H2-type" evidence="3">
    <location>
        <begin position="623"/>
        <end position="659"/>
    </location>
</feature>
<comment type="caution">
    <text evidence="4">The sequence shown here is derived from an EMBL/GenBank/DDBJ whole genome shotgun (WGS) entry which is preliminary data.</text>
</comment>
<keyword evidence="1" id="KW-0862">Zinc</keyword>
<dbReference type="PANTHER" id="PTHR46179">
    <property type="entry name" value="ZINC FINGER PROTEIN"/>
    <property type="match status" value="1"/>
</dbReference>
<dbReference type="GO" id="GO:0006357">
    <property type="term" value="P:regulation of transcription by RNA polymerase II"/>
    <property type="evidence" value="ECO:0007669"/>
    <property type="project" value="TreeGrafter"/>
</dbReference>
<keyword evidence="1" id="KW-0479">Metal-binding</keyword>
<dbReference type="GO" id="GO:0008270">
    <property type="term" value="F:zinc ion binding"/>
    <property type="evidence" value="ECO:0007669"/>
    <property type="project" value="UniProtKB-KW"/>
</dbReference>
<dbReference type="InterPro" id="IPR013087">
    <property type="entry name" value="Znf_C2H2_type"/>
</dbReference>
<feature type="compositionally biased region" description="Polar residues" evidence="2">
    <location>
        <begin position="337"/>
        <end position="357"/>
    </location>
</feature>
<feature type="compositionally biased region" description="Polar residues" evidence="2">
    <location>
        <begin position="566"/>
        <end position="575"/>
    </location>
</feature>
<dbReference type="SUPFAM" id="SSF57667">
    <property type="entry name" value="beta-beta-alpha zinc fingers"/>
    <property type="match status" value="1"/>
</dbReference>
<feature type="compositionally biased region" description="Polar residues" evidence="2">
    <location>
        <begin position="447"/>
        <end position="481"/>
    </location>
</feature>
<dbReference type="AlphaFoldDB" id="A0A8H3EG99"/>
<feature type="domain" description="C2H2-type" evidence="3">
    <location>
        <begin position="579"/>
        <end position="609"/>
    </location>
</feature>
<proteinExistence type="predicted"/>
<feature type="region of interest" description="Disordered" evidence="2">
    <location>
        <begin position="592"/>
        <end position="638"/>
    </location>
</feature>
<accession>A0A8H3EG99</accession>
<feature type="compositionally biased region" description="Polar residues" evidence="2">
    <location>
        <begin position="607"/>
        <end position="618"/>
    </location>
</feature>
<dbReference type="GO" id="GO:0005634">
    <property type="term" value="C:nucleus"/>
    <property type="evidence" value="ECO:0007669"/>
    <property type="project" value="TreeGrafter"/>
</dbReference>
<dbReference type="PANTHER" id="PTHR46179:SF19">
    <property type="entry name" value="C2H2 FINGER DOMAIN TRANSCRIPTION FACTOR (EUROFUNG)-RELATED"/>
    <property type="match status" value="1"/>
</dbReference>
<dbReference type="PROSITE" id="PS50157">
    <property type="entry name" value="ZINC_FINGER_C2H2_2"/>
    <property type="match status" value="2"/>
</dbReference>
<keyword evidence="1" id="KW-0863">Zinc-finger</keyword>
<dbReference type="InterPro" id="IPR036236">
    <property type="entry name" value="Znf_C2H2_sf"/>
</dbReference>
<protein>
    <recommendedName>
        <fullName evidence="3">C2H2-type domain-containing protein</fullName>
    </recommendedName>
</protein>
<dbReference type="Proteomes" id="UP000664169">
    <property type="component" value="Unassembled WGS sequence"/>
</dbReference>
<feature type="compositionally biased region" description="Polar residues" evidence="2">
    <location>
        <begin position="628"/>
        <end position="638"/>
    </location>
</feature>
<name>A0A8H3EG99_9LECA</name>
<reference evidence="4" key="1">
    <citation type="submission" date="2021-03" db="EMBL/GenBank/DDBJ databases">
        <authorList>
            <person name="Tagirdzhanova G."/>
        </authorList>
    </citation>
    <scope>NUCLEOTIDE SEQUENCE</scope>
</reference>
<sequence>MSSSFLIQRRQDIPVIQEGNVNQQQHPFQFATSSHSLRNSNSPLRYQQYLTASPLEADIARLSHSPVSTTESSPATSTLDYDHTTDYYMQRTSQAVHQQTIPVARHPSLESLGLQHSYWEQPNNPLGSQQVRPSISSVYHKRNNSDGTIPSAPYTPTSFPQQTFQQPHIVDPEAHQYSSHQEIYDYNIPSLTTIPKSYPQTSQSIGQSTFSVPDYQLSCYDNAQSHLHWNAMSQTILQQQQVSQFQRQNGHEMDQQEELIQDKLQSFPLAKVPGLPRTISAICEDYNVAEPALPARISNPAISRANVDGHVASPTNRAFSQALQAANQSHLEAARSASPTATSFSGERSPFRTNSMMSAGAYEPSTSPGPRMNTAAQLREQQQRAEATAFALANAARRTSRESSQTVSPKEVSKEYDQQAENDSQGVMFSSLPNSPRHVLTKARPSRLNQELTRSSTYEQLSNGEESPNASNISGHQSVPVPQQYPFIRTHQPPGLSLPESSQESNPRFPATMISMESTLSGSKSSAPPSPEVSPYEKENGEEDEDEEVDEEEDSEVEEEDEKTTPQRPGNTRSDGGTYTCTYHGCTQRFETPQKLQKHKKEGHRQGTPSSNADSRLTQAGPHKCERTNPQTGKPCNSIFSRPYDLTRHEDTIHNARKQKVRCRYCTEEKTFSRNDALTRHMRVVHPDIEFSGKSKRGSR</sequence>
<feature type="compositionally biased region" description="Low complexity" evidence="2">
    <location>
        <begin position="374"/>
        <end position="397"/>
    </location>
</feature>
<dbReference type="InterPro" id="IPR051061">
    <property type="entry name" value="Zinc_finger_trans_reg"/>
</dbReference>
<evidence type="ECO:0000256" key="2">
    <source>
        <dbReference type="SAM" id="MobiDB-lite"/>
    </source>
</evidence>